<dbReference type="Proteomes" id="UP000238390">
    <property type="component" value="Chromosome"/>
</dbReference>
<dbReference type="AlphaFoldDB" id="A0A2R3IRC0"/>
<keyword evidence="3" id="KW-1185">Reference proteome</keyword>
<sequence>MKTPEQKIANSREVGKTGGGAYKKIKGKECLYLFRACVYYLARPFLLITR</sequence>
<gene>
    <name evidence="2" type="ORF">CSB93_1226</name>
</gene>
<proteinExistence type="predicted"/>
<evidence type="ECO:0000256" key="1">
    <source>
        <dbReference type="SAM" id="MobiDB-lite"/>
    </source>
</evidence>
<name>A0A2R3IRC0_9PSED</name>
<evidence type="ECO:0000313" key="3">
    <source>
        <dbReference type="Proteomes" id="UP000238390"/>
    </source>
</evidence>
<protein>
    <submittedName>
        <fullName evidence="2">Uncharacterized protein</fullName>
    </submittedName>
</protein>
<dbReference type="EMBL" id="CP027169">
    <property type="protein sequence ID" value="AVK04474.1"/>
    <property type="molecule type" value="Genomic_DNA"/>
</dbReference>
<evidence type="ECO:0000313" key="2">
    <source>
        <dbReference type="EMBL" id="AVK04474.1"/>
    </source>
</evidence>
<feature type="region of interest" description="Disordered" evidence="1">
    <location>
        <begin position="1"/>
        <end position="20"/>
    </location>
</feature>
<reference evidence="2 3" key="1">
    <citation type="submission" date="2018-02" db="EMBL/GenBank/DDBJ databases">
        <title>FDA/CDC Antimicrobial Resistant Isolate Bank Genome Sequencing.</title>
        <authorList>
            <person name="Benahmed F.H."/>
            <person name="Lutgring J.D."/>
            <person name="Yoo B."/>
            <person name="Machado M."/>
            <person name="Brown A."/>
            <person name="McAllister G."/>
            <person name="Perry A."/>
            <person name="Halpin A.L."/>
            <person name="Vavikolanu K."/>
            <person name="Ott S."/>
            <person name="Zhao X."/>
            <person name="Tallon L.J."/>
            <person name="Sadzewicz L."/>
            <person name="Aluvathingal J."/>
            <person name="Nadendla S."/>
            <person name="Voskania-kordi A."/>
            <person name="Simonyan V."/>
            <person name="Patel J."/>
            <person name="Shawar R.M."/>
        </authorList>
    </citation>
    <scope>NUCLEOTIDE SEQUENCE [LARGE SCALE GENOMIC DNA]</scope>
    <source>
        <strain evidence="2 3">AR_0356</strain>
    </source>
</reference>
<organism evidence="2 3">
    <name type="scientific">Pseudomonas paraeruginosa</name>
    <dbReference type="NCBI Taxonomy" id="2994495"/>
    <lineage>
        <taxon>Bacteria</taxon>
        <taxon>Pseudomonadati</taxon>
        <taxon>Pseudomonadota</taxon>
        <taxon>Gammaproteobacteria</taxon>
        <taxon>Pseudomonadales</taxon>
        <taxon>Pseudomonadaceae</taxon>
        <taxon>Pseudomonas</taxon>
    </lineage>
</organism>
<accession>A0A2R3IRC0</accession>